<evidence type="ECO:0000256" key="11">
    <source>
        <dbReference type="ARBA" id="ARBA00023012"/>
    </source>
</evidence>
<evidence type="ECO:0000256" key="6">
    <source>
        <dbReference type="ARBA" id="ARBA00022692"/>
    </source>
</evidence>
<evidence type="ECO:0000259" key="14">
    <source>
        <dbReference type="PROSITE" id="PS50109"/>
    </source>
</evidence>
<keyword evidence="13" id="KW-0472">Membrane</keyword>
<evidence type="ECO:0000256" key="4">
    <source>
        <dbReference type="ARBA" id="ARBA00022553"/>
    </source>
</evidence>
<keyword evidence="7" id="KW-0547">Nucleotide-binding</keyword>
<dbReference type="Gene3D" id="3.30.565.10">
    <property type="entry name" value="Histidine kinase-like ATPase, C-terminal domain"/>
    <property type="match status" value="1"/>
</dbReference>
<feature type="compositionally biased region" description="Basic and acidic residues" evidence="12">
    <location>
        <begin position="829"/>
        <end position="860"/>
    </location>
</feature>
<dbReference type="InterPro" id="IPR013587">
    <property type="entry name" value="Nitrate/nitrite_sensing"/>
</dbReference>
<dbReference type="EC" id="2.7.13.3" evidence="3"/>
<evidence type="ECO:0000256" key="3">
    <source>
        <dbReference type="ARBA" id="ARBA00012438"/>
    </source>
</evidence>
<feature type="region of interest" description="Disordered" evidence="12">
    <location>
        <begin position="697"/>
        <end position="744"/>
    </location>
</feature>
<accession>A0ABZ1I1W7</accession>
<feature type="compositionally biased region" description="Acidic residues" evidence="12">
    <location>
        <begin position="927"/>
        <end position="936"/>
    </location>
</feature>
<dbReference type="SMART" id="SM00387">
    <property type="entry name" value="HATPase_c"/>
    <property type="match status" value="1"/>
</dbReference>
<dbReference type="Gene3D" id="6.10.340.10">
    <property type="match status" value="1"/>
</dbReference>
<dbReference type="InterPro" id="IPR036890">
    <property type="entry name" value="HATPase_C_sf"/>
</dbReference>
<gene>
    <name evidence="15" type="ORF">VSH64_32575</name>
</gene>
<keyword evidence="16" id="KW-1185">Reference proteome</keyword>
<evidence type="ECO:0000256" key="2">
    <source>
        <dbReference type="ARBA" id="ARBA00004370"/>
    </source>
</evidence>
<dbReference type="InterPro" id="IPR050980">
    <property type="entry name" value="2C_sensor_his_kinase"/>
</dbReference>
<feature type="compositionally biased region" description="Basic and acidic residues" evidence="12">
    <location>
        <begin position="799"/>
        <end position="810"/>
    </location>
</feature>
<comment type="catalytic activity">
    <reaction evidence="1">
        <text>ATP + protein L-histidine = ADP + protein N-phospho-L-histidine.</text>
        <dbReference type="EC" id="2.7.13.3"/>
    </reaction>
</comment>
<reference evidence="15 16" key="1">
    <citation type="journal article" date="2015" name="Int. J. Syst. Evol. Microbiol.">
        <title>Amycolatopsis rhabdoformis sp. nov., an actinomycete isolated from a tropical forest soil.</title>
        <authorList>
            <person name="Souza W.R."/>
            <person name="Silva R.E."/>
            <person name="Goodfellow M."/>
            <person name="Busarakam K."/>
            <person name="Figueiro F.S."/>
            <person name="Ferreira D."/>
            <person name="Rodrigues-Filho E."/>
            <person name="Moraes L.A.B."/>
            <person name="Zucchi T.D."/>
        </authorList>
    </citation>
    <scope>NUCLEOTIDE SEQUENCE [LARGE SCALE GENOMIC DNA]</scope>
    <source>
        <strain evidence="15 16">NCIMB 14900</strain>
    </source>
</reference>
<evidence type="ECO:0000256" key="10">
    <source>
        <dbReference type="ARBA" id="ARBA00022989"/>
    </source>
</evidence>
<keyword evidence="4" id="KW-0597">Phosphoprotein</keyword>
<dbReference type="InterPro" id="IPR005467">
    <property type="entry name" value="His_kinase_dom"/>
</dbReference>
<keyword evidence="10 13" id="KW-1133">Transmembrane helix</keyword>
<dbReference type="PANTHER" id="PTHR44936">
    <property type="entry name" value="SENSOR PROTEIN CREC"/>
    <property type="match status" value="1"/>
</dbReference>
<evidence type="ECO:0000256" key="12">
    <source>
        <dbReference type="SAM" id="MobiDB-lite"/>
    </source>
</evidence>
<evidence type="ECO:0000256" key="5">
    <source>
        <dbReference type="ARBA" id="ARBA00022679"/>
    </source>
</evidence>
<dbReference type="SUPFAM" id="SSF55874">
    <property type="entry name" value="ATPase domain of HSP90 chaperone/DNA topoisomerase II/histidine kinase"/>
    <property type="match status" value="1"/>
</dbReference>
<dbReference type="InterPro" id="IPR003594">
    <property type="entry name" value="HATPase_dom"/>
</dbReference>
<evidence type="ECO:0000256" key="7">
    <source>
        <dbReference type="ARBA" id="ARBA00022741"/>
    </source>
</evidence>
<protein>
    <recommendedName>
        <fullName evidence="3">histidine kinase</fullName>
        <ecNumber evidence="3">2.7.13.3</ecNumber>
    </recommendedName>
</protein>
<dbReference type="Pfam" id="PF08376">
    <property type="entry name" value="NIT"/>
    <property type="match status" value="1"/>
</dbReference>
<dbReference type="Pfam" id="PF02518">
    <property type="entry name" value="HATPase_c"/>
    <property type="match status" value="1"/>
</dbReference>
<feature type="compositionally biased region" description="Basic and acidic residues" evidence="12">
    <location>
        <begin position="734"/>
        <end position="744"/>
    </location>
</feature>
<keyword evidence="6 13" id="KW-0812">Transmembrane</keyword>
<evidence type="ECO:0000313" key="16">
    <source>
        <dbReference type="Proteomes" id="UP001330812"/>
    </source>
</evidence>
<evidence type="ECO:0000256" key="9">
    <source>
        <dbReference type="ARBA" id="ARBA00022840"/>
    </source>
</evidence>
<feature type="region of interest" description="Disordered" evidence="12">
    <location>
        <begin position="765"/>
        <end position="1001"/>
    </location>
</feature>
<feature type="transmembrane region" description="Helical" evidence="13">
    <location>
        <begin position="37"/>
        <end position="56"/>
    </location>
</feature>
<dbReference type="InterPro" id="IPR003660">
    <property type="entry name" value="HAMP_dom"/>
</dbReference>
<dbReference type="PANTHER" id="PTHR44936:SF9">
    <property type="entry name" value="SENSOR PROTEIN CREC"/>
    <property type="match status" value="1"/>
</dbReference>
<evidence type="ECO:0000313" key="15">
    <source>
        <dbReference type="EMBL" id="WSE27563.1"/>
    </source>
</evidence>
<keyword evidence="5" id="KW-0808">Transferase</keyword>
<sequence length="1001" mass="108385">MSRRDQRPRTGDATDPAAARQVGGRWRLRNWHLRTKLFAVLLIPALAVIGLVGLRVSTDLRDAQALAEFAARGRVDSTVAEVLHQLQRERDVTVRFVAGNRQGATTDLTGQRTRVDQAIGTFEKTLADSKPRLDAAAASNLQQSDDRLRVLSGLRYSAEHSAFPADAVLRSYSELISGLLDISDTAAADVSDPDLARLRLAGNALARIKDQMSVKRAIMSEALAEGSLNRDRTRALLGAEAELNAARNDYRTFASPDQQRMYDDTVIGLVVDIGNDMVESALTRAENGQSLQGLDPNQWDTAATYTVNLAHQVQEALLVQLQQQTDELAAQARTSTIWDCGVVLAVLLVAGILSVVIARSLLRPLRVLRRTALDVADHRLPEAVQRLLTDPDPAPENLRHRAAVAPVPVFTREEVGQVARAFDAVHGEAVRLAAEQAMLRENVNSMFVNLSQRSQDLVERQLSVLDRMEAGEQDPDTLAGLFELDHLATRMRRNSENLLVLSGTDLEREDSGPVVADEIVGAALSEVEDYQRIELGSAPVLAVRGEAVNDLVHVVSELLENATRYSSERTNVTVESAETPEGDWRIEITDRGAGMPQAEIDRTNARLANPPDVDVEVSRRMGLYVVATLAQRHHIDVSLRSAEGTGITATVLVPAALIVDAPPLPEPPASVAGAVAEAEATPELLPPLAPLVPTAAVAEEEPEATDDAPIVPVLEPGPPRRAPVVESATPWPAPEDRSHLDLDAPTERMPAYRDVLSQWFDAAAPQPEGRAPVPPEPLPVADAGPGIGHDLGHNGGQDRGQDGGHDRGPDRGTAPVPEVVPEFAPDAVPEARSETVAEPVHESLPERLAEPAPDRQRDPEPAPQPPVAEEQPARHARVVLEPDYAEPAFPEPAFPEPDSEEPELPVEQFPTTDPDDAFAGPQWPTSDELEQEDGAEDTWPFLRVSDVEEAGPDGLEASPGQVPEQRPILSLSPEAVRERMTSLQGGFRRGRHARGDENPTT</sequence>
<name>A0ABZ1I1W7_9PSEU</name>
<evidence type="ECO:0000256" key="8">
    <source>
        <dbReference type="ARBA" id="ARBA00022777"/>
    </source>
</evidence>
<evidence type="ECO:0000256" key="13">
    <source>
        <dbReference type="SAM" id="Phobius"/>
    </source>
</evidence>
<organism evidence="15 16">
    <name type="scientific">Amycolatopsis rhabdoformis</name>
    <dbReference type="NCBI Taxonomy" id="1448059"/>
    <lineage>
        <taxon>Bacteria</taxon>
        <taxon>Bacillati</taxon>
        <taxon>Actinomycetota</taxon>
        <taxon>Actinomycetes</taxon>
        <taxon>Pseudonocardiales</taxon>
        <taxon>Pseudonocardiaceae</taxon>
        <taxon>Amycolatopsis</taxon>
    </lineage>
</organism>
<comment type="subcellular location">
    <subcellularLocation>
        <location evidence="2">Membrane</location>
    </subcellularLocation>
</comment>
<dbReference type="Proteomes" id="UP001330812">
    <property type="component" value="Chromosome"/>
</dbReference>
<proteinExistence type="predicted"/>
<evidence type="ECO:0000256" key="1">
    <source>
        <dbReference type="ARBA" id="ARBA00000085"/>
    </source>
</evidence>
<dbReference type="RefSeq" id="WP_326566575.1">
    <property type="nucleotide sequence ID" value="NZ_CP142149.1"/>
</dbReference>
<dbReference type="PROSITE" id="PS50109">
    <property type="entry name" value="HIS_KIN"/>
    <property type="match status" value="1"/>
</dbReference>
<keyword evidence="9" id="KW-0067">ATP-binding</keyword>
<feature type="compositionally biased region" description="Low complexity" evidence="12">
    <location>
        <begin position="811"/>
        <end position="828"/>
    </location>
</feature>
<feature type="domain" description="Histidine kinase" evidence="14">
    <location>
        <begin position="551"/>
        <end position="657"/>
    </location>
</feature>
<dbReference type="EMBL" id="CP142149">
    <property type="protein sequence ID" value="WSE27563.1"/>
    <property type="molecule type" value="Genomic_DNA"/>
</dbReference>
<keyword evidence="8" id="KW-0418">Kinase</keyword>
<dbReference type="SMART" id="SM00304">
    <property type="entry name" value="HAMP"/>
    <property type="match status" value="1"/>
</dbReference>
<keyword evidence="11" id="KW-0902">Two-component regulatory system</keyword>
<feature type="compositionally biased region" description="Gly residues" evidence="12">
    <location>
        <begin position="785"/>
        <end position="798"/>
    </location>
</feature>